<dbReference type="EMBL" id="QSUZ01000019">
    <property type="protein sequence ID" value="RGN86241.1"/>
    <property type="molecule type" value="Genomic_DNA"/>
</dbReference>
<dbReference type="InterPro" id="IPR003607">
    <property type="entry name" value="HD/PDEase_dom"/>
</dbReference>
<dbReference type="Proteomes" id="UP000265808">
    <property type="component" value="Unassembled WGS sequence"/>
</dbReference>
<dbReference type="EMBL" id="QRJH01000001">
    <property type="protein sequence ID" value="RHH21362.1"/>
    <property type="molecule type" value="Genomic_DNA"/>
</dbReference>
<dbReference type="GeneID" id="79804143"/>
<dbReference type="Proteomes" id="UP000095409">
    <property type="component" value="Unassembled WGS sequence"/>
</dbReference>
<dbReference type="EMBL" id="QROS01000002">
    <property type="protein sequence ID" value="RHL49656.1"/>
    <property type="molecule type" value="Genomic_DNA"/>
</dbReference>
<dbReference type="Proteomes" id="UP000261222">
    <property type="component" value="Unassembled WGS sequence"/>
</dbReference>
<dbReference type="RefSeq" id="WP_005422786.1">
    <property type="nucleotide sequence ID" value="NZ_CABHNB010000041.1"/>
</dbReference>
<evidence type="ECO:0000256" key="1">
    <source>
        <dbReference type="ARBA" id="ARBA00012506"/>
    </source>
</evidence>
<dbReference type="Proteomes" id="UP000265828">
    <property type="component" value="Unassembled WGS sequence"/>
</dbReference>
<keyword evidence="29" id="KW-1185">Reference proteome</keyword>
<dbReference type="AlphaFoldDB" id="A0A174EGQ6"/>
<organism evidence="8 19">
    <name type="scientific">Blautia obeum</name>
    <dbReference type="NCBI Taxonomy" id="40520"/>
    <lineage>
        <taxon>Bacteria</taxon>
        <taxon>Bacillati</taxon>
        <taxon>Bacillota</taxon>
        <taxon>Clostridia</taxon>
        <taxon>Lachnospirales</taxon>
        <taxon>Lachnospiraceae</taxon>
        <taxon>Blautia</taxon>
    </lineage>
</organism>
<accession>A0A174EGQ6</accession>
<dbReference type="PROSITE" id="PS51831">
    <property type="entry name" value="HD"/>
    <property type="match status" value="1"/>
</dbReference>
<dbReference type="EMBL" id="QRSS01000006">
    <property type="protein sequence ID" value="RGQ05590.1"/>
    <property type="molecule type" value="Genomic_DNA"/>
</dbReference>
<evidence type="ECO:0000313" key="19">
    <source>
        <dbReference type="Proteomes" id="UP000095409"/>
    </source>
</evidence>
<dbReference type="Proteomes" id="UP000293506">
    <property type="component" value="Unassembled WGS sequence"/>
</dbReference>
<dbReference type="Proteomes" id="UP000285897">
    <property type="component" value="Unassembled WGS sequence"/>
</dbReference>
<evidence type="ECO:0000313" key="18">
    <source>
        <dbReference type="EMBL" id="VUX17961.1"/>
    </source>
</evidence>
<dbReference type="EMBL" id="CABHNB010000041">
    <property type="protein sequence ID" value="VUX17961.1"/>
    <property type="molecule type" value="Genomic_DNA"/>
</dbReference>
<dbReference type="EMBL" id="CYZD01000009">
    <property type="protein sequence ID" value="CUO37044.1"/>
    <property type="molecule type" value="Genomic_DNA"/>
</dbReference>
<dbReference type="CDD" id="cd00077">
    <property type="entry name" value="HDc"/>
    <property type="match status" value="1"/>
</dbReference>
<evidence type="ECO:0000313" key="13">
    <source>
        <dbReference type="EMBL" id="RHC10277.1"/>
    </source>
</evidence>
<evidence type="ECO:0000313" key="25">
    <source>
        <dbReference type="Proteomes" id="UP000284024"/>
    </source>
</evidence>
<dbReference type="EMBL" id="QRZI01000002">
    <property type="protein sequence ID" value="RGV65863.1"/>
    <property type="molecule type" value="Genomic_DNA"/>
</dbReference>
<keyword evidence="4" id="KW-0378">Hydrolase</keyword>
<proteinExistence type="predicted"/>
<evidence type="ECO:0000313" key="17">
    <source>
        <dbReference type="EMBL" id="RYT67419.1"/>
    </source>
</evidence>
<keyword evidence="8" id="KW-0548">Nucleotidyltransferase</keyword>
<dbReference type="Proteomes" id="UP000284220">
    <property type="component" value="Unassembled WGS sequence"/>
</dbReference>
<reference evidence="17 28" key="3">
    <citation type="journal article" date="2019" name="Science, e1252229">
        <title>Invertible promoters mediate bacterial phase variation, antibiotic resistance, and host adaptation in the gut.</title>
        <authorList>
            <person name="Jiang X."/>
            <person name="Hall A.B."/>
            <person name="Arthur T.D."/>
            <person name="Plichta D.R."/>
            <person name="Covington C.T."/>
            <person name="Poyet M."/>
            <person name="Crothers J."/>
            <person name="Moses P.L."/>
            <person name="Tolonen A.C."/>
            <person name="Vlamakis H."/>
            <person name="Alm E.J."/>
            <person name="Xavier R.J."/>
        </authorList>
    </citation>
    <scope>NUCLEOTIDE SEQUENCE [LARGE SCALE GENOMIC DNA]</scope>
    <source>
        <strain evidence="28">af_0058</strain>
        <strain evidence="17">Af_0058</strain>
    </source>
</reference>
<evidence type="ECO:0000313" key="9">
    <source>
        <dbReference type="EMBL" id="RGN07433.1"/>
    </source>
</evidence>
<dbReference type="InterPro" id="IPR005249">
    <property type="entry name" value="YqeK"/>
</dbReference>
<dbReference type="InterPro" id="IPR051094">
    <property type="entry name" value="Diverse_Catalytic_Enzymes"/>
</dbReference>
<evidence type="ECO:0000313" key="15">
    <source>
        <dbReference type="EMBL" id="RHH21362.1"/>
    </source>
</evidence>
<dbReference type="Pfam" id="PF01966">
    <property type="entry name" value="HD"/>
    <property type="match status" value="1"/>
</dbReference>
<evidence type="ECO:0000256" key="2">
    <source>
        <dbReference type="ARBA" id="ARBA00022723"/>
    </source>
</evidence>
<evidence type="ECO:0000313" key="27">
    <source>
        <dbReference type="Proteomes" id="UP000285897"/>
    </source>
</evidence>
<evidence type="ECO:0000313" key="11">
    <source>
        <dbReference type="EMBL" id="RGQ05590.1"/>
    </source>
</evidence>
<dbReference type="Proteomes" id="UP000284024">
    <property type="component" value="Unassembled WGS sequence"/>
</dbReference>
<feature type="domain" description="HD" evidence="7">
    <location>
        <begin position="21"/>
        <end position="136"/>
    </location>
</feature>
<dbReference type="InterPro" id="IPR006674">
    <property type="entry name" value="HD_domain"/>
</dbReference>
<evidence type="ECO:0000256" key="6">
    <source>
        <dbReference type="ARBA" id="ARBA00049417"/>
    </source>
</evidence>
<dbReference type="PANTHER" id="PTHR35795">
    <property type="entry name" value="SLR1885 PROTEIN"/>
    <property type="match status" value="1"/>
</dbReference>
<dbReference type="NCBIfam" id="TIGR00488">
    <property type="entry name" value="bis(5'-nucleosyl)-tetraphosphatase (symmetrical) YqeK"/>
    <property type="match status" value="1"/>
</dbReference>
<evidence type="ECO:0000313" key="29">
    <source>
        <dbReference type="Proteomes" id="UP000409147"/>
    </source>
</evidence>
<evidence type="ECO:0000313" key="21">
    <source>
        <dbReference type="Proteomes" id="UP000261222"/>
    </source>
</evidence>
<reference evidence="18 29" key="4">
    <citation type="submission" date="2019-07" db="EMBL/GenBank/DDBJ databases">
        <authorList>
            <person name="Hibberd C M."/>
            <person name="Gehrig L. J."/>
            <person name="Chang H.-W."/>
            <person name="Venkatesh S."/>
        </authorList>
    </citation>
    <scope>NUCLEOTIDE SEQUENCE [LARGE SCALE GENOMIC DNA]</scope>
    <source>
        <strain evidence="18">Ruminococcus_obeum_SSTS_Bg7063</strain>
    </source>
</reference>
<evidence type="ECO:0000313" key="14">
    <source>
        <dbReference type="EMBL" id="RHG20292.1"/>
    </source>
</evidence>
<dbReference type="SUPFAM" id="SSF109604">
    <property type="entry name" value="HD-domain/PDEase-like"/>
    <property type="match status" value="1"/>
</dbReference>
<evidence type="ECO:0000313" key="16">
    <source>
        <dbReference type="EMBL" id="RHL49656.1"/>
    </source>
</evidence>
<evidence type="ECO:0000259" key="7">
    <source>
        <dbReference type="PROSITE" id="PS51831"/>
    </source>
</evidence>
<dbReference type="GO" id="GO:0046872">
    <property type="term" value="F:metal ion binding"/>
    <property type="evidence" value="ECO:0007669"/>
    <property type="project" value="UniProtKB-KW"/>
</dbReference>
<evidence type="ECO:0000313" key="28">
    <source>
        <dbReference type="Proteomes" id="UP000293506"/>
    </source>
</evidence>
<evidence type="ECO:0000256" key="3">
    <source>
        <dbReference type="ARBA" id="ARBA00022741"/>
    </source>
</evidence>
<dbReference type="EMBL" id="QRHZ01000001">
    <property type="protein sequence ID" value="RHG20292.1"/>
    <property type="molecule type" value="Genomic_DNA"/>
</dbReference>
<dbReference type="EMBL" id="QSHL01000001">
    <property type="protein sequence ID" value="RHC10277.1"/>
    <property type="molecule type" value="Genomic_DNA"/>
</dbReference>
<protein>
    <recommendedName>
        <fullName evidence="1">bis(5'-nucleosyl)-tetraphosphatase (symmetrical)</fullName>
        <ecNumber evidence="1">3.6.1.41</ecNumber>
    </recommendedName>
</protein>
<gene>
    <name evidence="16" type="ORF">DW021_04750</name>
    <name evidence="15" type="ORF">DW222_02710</name>
    <name evidence="14" type="ORF">DW272_03540</name>
    <name evidence="13" type="ORF">DW859_02340</name>
    <name evidence="12" type="ORF">DWW07_04750</name>
    <name evidence="11" type="ORF">DWZ12_06780</name>
    <name evidence="10" type="ORF">DXB38_12625</name>
    <name evidence="9" type="ORF">DXB81_02565</name>
    <name evidence="17" type="ORF">EAI82_05715</name>
    <name evidence="8" type="ORF">ERS852394_02047</name>
    <name evidence="18" type="ORF">ROSSTS7063_02782</name>
</gene>
<dbReference type="EC" id="3.6.1.41" evidence="1"/>
<evidence type="ECO:0000313" key="12">
    <source>
        <dbReference type="EMBL" id="RGV65863.1"/>
    </source>
</evidence>
<evidence type="ECO:0000256" key="4">
    <source>
        <dbReference type="ARBA" id="ARBA00022801"/>
    </source>
</evidence>
<dbReference type="GO" id="GO:0008803">
    <property type="term" value="F:bis(5'-nucleosyl)-tetraphosphatase (symmetrical) activity"/>
    <property type="evidence" value="ECO:0007669"/>
    <property type="project" value="UniProtKB-EC"/>
</dbReference>
<dbReference type="Proteomes" id="UP000283585">
    <property type="component" value="Unassembled WGS sequence"/>
</dbReference>
<reference evidence="8 19" key="1">
    <citation type="submission" date="2015-09" db="EMBL/GenBank/DDBJ databases">
        <authorList>
            <consortium name="Pathogen Informatics"/>
        </authorList>
    </citation>
    <scope>NUCLEOTIDE SEQUENCE [LARGE SCALE GENOMIC DNA]</scope>
    <source>
        <strain evidence="8 19">2789STDY5608837</strain>
    </source>
</reference>
<comment type="catalytic activity">
    <reaction evidence="6">
        <text>P(1),P(4)-bis(5'-adenosyl) tetraphosphate + H2O = 2 ADP + 2 H(+)</text>
        <dbReference type="Rhea" id="RHEA:24252"/>
        <dbReference type="ChEBI" id="CHEBI:15377"/>
        <dbReference type="ChEBI" id="CHEBI:15378"/>
        <dbReference type="ChEBI" id="CHEBI:58141"/>
        <dbReference type="ChEBI" id="CHEBI:456216"/>
        <dbReference type="EC" id="3.6.1.41"/>
    </reaction>
</comment>
<dbReference type="Proteomes" id="UP000261105">
    <property type="component" value="Unassembled WGS sequence"/>
</dbReference>
<dbReference type="PANTHER" id="PTHR35795:SF1">
    <property type="entry name" value="BIS(5'-NUCLEOSYL)-TETRAPHOSPHATASE, SYMMETRICAL"/>
    <property type="match status" value="1"/>
</dbReference>
<keyword evidence="8" id="KW-0808">Transferase</keyword>
<keyword evidence="2" id="KW-0479">Metal-binding</keyword>
<reference evidence="20 21" key="2">
    <citation type="submission" date="2018-08" db="EMBL/GenBank/DDBJ databases">
        <title>A genome reference for cultivated species of the human gut microbiota.</title>
        <authorList>
            <person name="Zou Y."/>
            <person name="Xue W."/>
            <person name="Luo G."/>
        </authorList>
    </citation>
    <scope>NUCLEOTIDE SEQUENCE [LARGE SCALE GENOMIC DNA]</scope>
    <source>
        <strain evidence="12 23">AF14-23</strain>
        <strain evidence="11 24">AF29-2BH</strain>
        <strain evidence="16 27">AF37-6AC</strain>
        <strain evidence="15 25">AM18-2AC</strain>
        <strain evidence="14 26">AM22-9LB</strain>
        <strain evidence="13 22">AM37-4AC</strain>
        <strain evidence="10 20">OM03-6</strain>
        <strain evidence="9 21">OM06-11AA</strain>
    </source>
</reference>
<evidence type="ECO:0000313" key="26">
    <source>
        <dbReference type="Proteomes" id="UP000284220"/>
    </source>
</evidence>
<evidence type="ECO:0000313" key="22">
    <source>
        <dbReference type="Proteomes" id="UP000265808"/>
    </source>
</evidence>
<dbReference type="Gene3D" id="1.10.3210.10">
    <property type="entry name" value="Hypothetical protein af1432"/>
    <property type="match status" value="1"/>
</dbReference>
<evidence type="ECO:0000313" key="20">
    <source>
        <dbReference type="Proteomes" id="UP000261105"/>
    </source>
</evidence>
<dbReference type="GO" id="GO:0000166">
    <property type="term" value="F:nucleotide binding"/>
    <property type="evidence" value="ECO:0007669"/>
    <property type="project" value="UniProtKB-KW"/>
</dbReference>
<sequence length="201" mass="23244">MSDYDFIKMQKKLAKYLDENRYEHTLGVMFTCASLAMVHGYDLKNAQVAGLLHDSAKCIPNKKKLKICAEHHIPVSDFEKEHPFLLHAKLGAYIAKAKYNVTDKEILSAITYHTTGKPDMTMLEKIVYIADYIEPARNKAPRLTEIRRLAFEDLDECMYQILKDTLSYLDENPNDVDSATKDAYAYYTMLHEDRLKIRKQA</sequence>
<name>A0A174EGQ6_9FIRM</name>
<dbReference type="EMBL" id="QSUB01000001">
    <property type="protein sequence ID" value="RGN07433.1"/>
    <property type="molecule type" value="Genomic_DNA"/>
</dbReference>
<evidence type="ECO:0000313" key="10">
    <source>
        <dbReference type="EMBL" id="RGN86241.1"/>
    </source>
</evidence>
<keyword evidence="3" id="KW-0547">Nucleotide-binding</keyword>
<dbReference type="SMART" id="SM00471">
    <property type="entry name" value="HDc"/>
    <property type="match status" value="1"/>
</dbReference>
<dbReference type="Proteomes" id="UP000409147">
    <property type="component" value="Unassembled WGS sequence"/>
</dbReference>
<evidence type="ECO:0000313" key="8">
    <source>
        <dbReference type="EMBL" id="CUO37044.1"/>
    </source>
</evidence>
<evidence type="ECO:0000313" key="24">
    <source>
        <dbReference type="Proteomes" id="UP000283585"/>
    </source>
</evidence>
<evidence type="ECO:0000256" key="5">
    <source>
        <dbReference type="ARBA" id="ARBA00023004"/>
    </source>
</evidence>
<keyword evidence="5" id="KW-0408">Iron</keyword>
<evidence type="ECO:0000313" key="23">
    <source>
        <dbReference type="Proteomes" id="UP000265828"/>
    </source>
</evidence>
<dbReference type="GO" id="GO:0016779">
    <property type="term" value="F:nucleotidyltransferase activity"/>
    <property type="evidence" value="ECO:0007669"/>
    <property type="project" value="UniProtKB-KW"/>
</dbReference>
<dbReference type="EMBL" id="RCXQ01000004">
    <property type="protein sequence ID" value="RYT67419.1"/>
    <property type="molecule type" value="Genomic_DNA"/>
</dbReference>